<sequence>MGIAVVGGSLAGLFTATLLAQDGHDVTVYERSLHGLGGRGAGFLGKRETFAILRASGCEHVARVGVISRERIVFGDAGTPLVQPMPPQMQISWDAVYRVFRERKADGTYLPGKKVEHLREDTNRVVLRFEDGNEAMADLVIGADGIASVVRAVVDGPSASNSYAGYVGWRGLLSESALPGFAREELLDRFAYFRMPYSHIIGFLVPGAGGETGTGRRRYNWVWYRPAAGPATRDGVLTDSQGRIHRYSLPPGTVSERARERLVDDARRLLPRSFAAAVEETARPFEQGIFDYETEWMVSQRIALVGDAAFVVRPHTGMGIAKAAADAIALPKHMSSVPLETALRNYAQERIQAGKAVAASGRELGARLMSPS</sequence>
<gene>
    <name evidence="2" type="ORF">E4K65_05560</name>
</gene>
<dbReference type="SUPFAM" id="SSF54373">
    <property type="entry name" value="FAD-linked reductases, C-terminal domain"/>
    <property type="match status" value="1"/>
</dbReference>
<dbReference type="Pfam" id="PF22607">
    <property type="entry name" value="FAD_binding-like"/>
    <property type="match status" value="1"/>
</dbReference>
<dbReference type="InterPro" id="IPR053212">
    <property type="entry name" value="DHP_3-monooxygenase"/>
</dbReference>
<dbReference type="InterPro" id="IPR036188">
    <property type="entry name" value="FAD/NAD-bd_sf"/>
</dbReference>
<dbReference type="InterPro" id="IPR054707">
    <property type="entry name" value="DhpH_subs-bd"/>
</dbReference>
<feature type="domain" description="2,6-dihydroxypyridine 3-monooxygenase substrate binding" evidence="1">
    <location>
        <begin position="163"/>
        <end position="291"/>
    </location>
</feature>
<protein>
    <submittedName>
        <fullName evidence="2">2-polyprenyl-6-methoxyphenol hydroxylase</fullName>
    </submittedName>
</protein>
<dbReference type="SUPFAM" id="SSF51905">
    <property type="entry name" value="FAD/NAD(P)-binding domain"/>
    <property type="match status" value="1"/>
</dbReference>
<dbReference type="EMBL" id="SPQT01000002">
    <property type="protein sequence ID" value="TFV49663.1"/>
    <property type="molecule type" value="Genomic_DNA"/>
</dbReference>
<evidence type="ECO:0000259" key="1">
    <source>
        <dbReference type="Pfam" id="PF22607"/>
    </source>
</evidence>
<organism evidence="2 3">
    <name type="scientific">Bradyrhizobium niftali</name>
    <dbReference type="NCBI Taxonomy" id="2560055"/>
    <lineage>
        <taxon>Bacteria</taxon>
        <taxon>Pseudomonadati</taxon>
        <taxon>Pseudomonadota</taxon>
        <taxon>Alphaproteobacteria</taxon>
        <taxon>Hyphomicrobiales</taxon>
        <taxon>Nitrobacteraceae</taxon>
        <taxon>Bradyrhizobium</taxon>
    </lineage>
</organism>
<dbReference type="RefSeq" id="WP_135173310.1">
    <property type="nucleotide sequence ID" value="NZ_SPQT01000002.1"/>
</dbReference>
<dbReference type="OrthoDB" id="5499180at2"/>
<dbReference type="Pfam" id="PF13450">
    <property type="entry name" value="NAD_binding_8"/>
    <property type="match status" value="1"/>
</dbReference>
<proteinExistence type="predicted"/>
<keyword evidence="3" id="KW-1185">Reference proteome</keyword>
<accession>A0A4Y9M3R2</accession>
<dbReference type="Proteomes" id="UP000297966">
    <property type="component" value="Unassembled WGS sequence"/>
</dbReference>
<name>A0A4Y9M3R2_9BRAD</name>
<dbReference type="AlphaFoldDB" id="A0A4Y9M3R2"/>
<evidence type="ECO:0000313" key="2">
    <source>
        <dbReference type="EMBL" id="TFV49663.1"/>
    </source>
</evidence>
<dbReference type="PANTHER" id="PTHR47469:SF2">
    <property type="entry name" value="OS06G0597600 PROTEIN"/>
    <property type="match status" value="1"/>
</dbReference>
<dbReference type="NCBIfam" id="NF005566">
    <property type="entry name" value="PRK07236.1"/>
    <property type="match status" value="1"/>
</dbReference>
<evidence type="ECO:0000313" key="3">
    <source>
        <dbReference type="Proteomes" id="UP000297966"/>
    </source>
</evidence>
<reference evidence="2 3" key="1">
    <citation type="submission" date="2019-03" db="EMBL/GenBank/DDBJ databases">
        <title>Bradyrhizobium diversity isolated from nodules of Chamaecrista fasciculata.</title>
        <authorList>
            <person name="Klepa M.S."/>
            <person name="Urquiaga M.O."/>
            <person name="Hungria M."/>
            <person name="Delamuta J.R."/>
        </authorList>
    </citation>
    <scope>NUCLEOTIDE SEQUENCE [LARGE SCALE GENOMIC DNA]</scope>
    <source>
        <strain evidence="2 3">CNPSo 3448</strain>
    </source>
</reference>
<dbReference type="Gene3D" id="3.50.50.60">
    <property type="entry name" value="FAD/NAD(P)-binding domain"/>
    <property type="match status" value="2"/>
</dbReference>
<dbReference type="PANTHER" id="PTHR47469">
    <property type="entry name" value="MONOOXYGENASE-LIKE"/>
    <property type="match status" value="1"/>
</dbReference>
<dbReference type="PRINTS" id="PR00420">
    <property type="entry name" value="RNGMNOXGNASE"/>
</dbReference>
<comment type="caution">
    <text evidence="2">The sequence shown here is derived from an EMBL/GenBank/DDBJ whole genome shotgun (WGS) entry which is preliminary data.</text>
</comment>